<dbReference type="PROSITE" id="PS00409">
    <property type="entry name" value="PROKAR_NTER_METHYL"/>
    <property type="match status" value="1"/>
</dbReference>
<dbReference type="RefSeq" id="WP_344608969.1">
    <property type="nucleotide sequence ID" value="NZ_BAAAHE010000049.1"/>
</dbReference>
<reference evidence="3" key="1">
    <citation type="journal article" date="2019" name="Int. J. Syst. Evol. Microbiol.">
        <title>The Global Catalogue of Microorganisms (GCM) 10K type strain sequencing project: providing services to taxonomists for standard genome sequencing and annotation.</title>
        <authorList>
            <consortium name="The Broad Institute Genomics Platform"/>
            <consortium name="The Broad Institute Genome Sequencing Center for Infectious Disease"/>
            <person name="Wu L."/>
            <person name="Ma J."/>
        </authorList>
    </citation>
    <scope>NUCLEOTIDE SEQUENCE [LARGE SCALE GENOMIC DNA]</scope>
    <source>
        <strain evidence="3">JCM 10671</strain>
    </source>
</reference>
<keyword evidence="1" id="KW-1133">Transmembrane helix</keyword>
<keyword evidence="3" id="KW-1185">Reference proteome</keyword>
<sequence>MPARLRRLRRRHGDRGITLVEIMTSTVLAVTLGGLVTTMVISTQRQTAAGEIRMADIDSARVGIDALTRVLRTAVQPAQLQIGCGSCIGPASVSTALTAAETDRLQLFANLGDAAGPFLITFAVEQENGTWVLTQKTQVPDVGSAPNFRYTPCIPKQAGCRISVRTLVRGLDWPAPTPMFVYRDNAADVLTAPGARAGLTPDQLLVVDSIDITLPVRTPNRVGAGGFVSATRVALPNSSTSVLATAVPMPEPS</sequence>
<evidence type="ECO:0000256" key="1">
    <source>
        <dbReference type="SAM" id="Phobius"/>
    </source>
</evidence>
<comment type="caution">
    <text evidence="2">The sequence shown here is derived from an EMBL/GenBank/DDBJ whole genome shotgun (WGS) entry which is preliminary data.</text>
</comment>
<evidence type="ECO:0000313" key="3">
    <source>
        <dbReference type="Proteomes" id="UP001500957"/>
    </source>
</evidence>
<proteinExistence type="predicted"/>
<evidence type="ECO:0000313" key="2">
    <source>
        <dbReference type="EMBL" id="GAA0635520.1"/>
    </source>
</evidence>
<feature type="transmembrane region" description="Helical" evidence="1">
    <location>
        <begin position="20"/>
        <end position="41"/>
    </location>
</feature>
<name>A0ABP3SEP3_9ACTN</name>
<accession>A0ABP3SEP3</accession>
<organism evidence="2 3">
    <name type="scientific">Sporichthya brevicatena</name>
    <dbReference type="NCBI Taxonomy" id="171442"/>
    <lineage>
        <taxon>Bacteria</taxon>
        <taxon>Bacillati</taxon>
        <taxon>Actinomycetota</taxon>
        <taxon>Actinomycetes</taxon>
        <taxon>Sporichthyales</taxon>
        <taxon>Sporichthyaceae</taxon>
        <taxon>Sporichthya</taxon>
    </lineage>
</organism>
<gene>
    <name evidence="2" type="ORF">GCM10009547_44580</name>
</gene>
<keyword evidence="1" id="KW-0472">Membrane</keyword>
<keyword evidence="1" id="KW-0812">Transmembrane</keyword>
<dbReference type="InterPro" id="IPR012902">
    <property type="entry name" value="N_methyl_site"/>
</dbReference>
<evidence type="ECO:0008006" key="4">
    <source>
        <dbReference type="Google" id="ProtNLM"/>
    </source>
</evidence>
<protein>
    <recommendedName>
        <fullName evidence="4">Prepilin-type N-terminal cleavage/methylation domain-containing protein</fullName>
    </recommendedName>
</protein>
<dbReference type="Proteomes" id="UP001500957">
    <property type="component" value="Unassembled WGS sequence"/>
</dbReference>
<dbReference type="EMBL" id="BAAAHE010000049">
    <property type="protein sequence ID" value="GAA0635520.1"/>
    <property type="molecule type" value="Genomic_DNA"/>
</dbReference>